<accession>A0A1G2KJE1</accession>
<sequence length="352" mass="38608">MLLRVALIGAGGMGKRWAGAISKCAGVSLIAVVDKDSAAAAEASRQYGGKAFRSVEDLLASESPDACVIAVPHIFLARITRQVLEARKHVLVEKPGAGSTQEMEDNIASARNKKLRLMVGYNYRYFPGPMKAKEIVDSGRIGDIMFIRARHGFGGRPGYEKNWRLKKSEGGGQLIDQGVHLIDLCRWFLGDIQESCGFLSDTFWKTGVDPVRSQTPSASADAFAHRTSNGVEDNAFALLKSKEGKIASIHASWTQWDPMFSFEVYGANGSVVVKGLGKKYGNGERVVVGKRNDDFSFVEEEVIECDPDADKALLRELEEFTQAIREKRNPCPSGEDGLEVLKIVEEIYQSSK</sequence>
<evidence type="ECO:0000259" key="2">
    <source>
        <dbReference type="Pfam" id="PF22725"/>
    </source>
</evidence>
<proteinExistence type="predicted"/>
<feature type="domain" description="GFO/IDH/MocA-like oxidoreductase" evidence="2">
    <location>
        <begin position="131"/>
        <end position="271"/>
    </location>
</feature>
<evidence type="ECO:0008006" key="5">
    <source>
        <dbReference type="Google" id="ProtNLM"/>
    </source>
</evidence>
<dbReference type="Proteomes" id="UP000179023">
    <property type="component" value="Unassembled WGS sequence"/>
</dbReference>
<reference evidence="3 4" key="1">
    <citation type="journal article" date="2016" name="Nat. Commun.">
        <title>Thousands of microbial genomes shed light on interconnected biogeochemical processes in an aquifer system.</title>
        <authorList>
            <person name="Anantharaman K."/>
            <person name="Brown C.T."/>
            <person name="Hug L.A."/>
            <person name="Sharon I."/>
            <person name="Castelle C.J."/>
            <person name="Probst A.J."/>
            <person name="Thomas B.C."/>
            <person name="Singh A."/>
            <person name="Wilkins M.J."/>
            <person name="Karaoz U."/>
            <person name="Brodie E.L."/>
            <person name="Williams K.H."/>
            <person name="Hubbard S.S."/>
            <person name="Banfield J.F."/>
        </authorList>
    </citation>
    <scope>NUCLEOTIDE SEQUENCE [LARGE SCALE GENOMIC DNA]</scope>
</reference>
<dbReference type="PANTHER" id="PTHR43377">
    <property type="entry name" value="BILIVERDIN REDUCTASE A"/>
    <property type="match status" value="1"/>
</dbReference>
<dbReference type="InterPro" id="IPR051450">
    <property type="entry name" value="Gfo/Idh/MocA_Oxidoreductases"/>
</dbReference>
<dbReference type="InterPro" id="IPR036291">
    <property type="entry name" value="NAD(P)-bd_dom_sf"/>
</dbReference>
<dbReference type="InterPro" id="IPR055170">
    <property type="entry name" value="GFO_IDH_MocA-like_dom"/>
</dbReference>
<evidence type="ECO:0000313" key="4">
    <source>
        <dbReference type="Proteomes" id="UP000179023"/>
    </source>
</evidence>
<dbReference type="Gene3D" id="3.40.50.720">
    <property type="entry name" value="NAD(P)-binding Rossmann-like Domain"/>
    <property type="match status" value="1"/>
</dbReference>
<dbReference type="SUPFAM" id="SSF55347">
    <property type="entry name" value="Glyceraldehyde-3-phosphate dehydrogenase-like, C-terminal domain"/>
    <property type="match status" value="1"/>
</dbReference>
<dbReference type="SUPFAM" id="SSF51735">
    <property type="entry name" value="NAD(P)-binding Rossmann-fold domains"/>
    <property type="match status" value="1"/>
</dbReference>
<feature type="domain" description="Gfo/Idh/MocA-like oxidoreductase N-terminal" evidence="1">
    <location>
        <begin position="3"/>
        <end position="121"/>
    </location>
</feature>
<dbReference type="Pfam" id="PF01408">
    <property type="entry name" value="GFO_IDH_MocA"/>
    <property type="match status" value="1"/>
</dbReference>
<name>A0A1G2KJE1_9BACT</name>
<dbReference type="InterPro" id="IPR000683">
    <property type="entry name" value="Gfo/Idh/MocA-like_OxRdtase_N"/>
</dbReference>
<protein>
    <recommendedName>
        <fullName evidence="5">Dehydrogenase</fullName>
    </recommendedName>
</protein>
<dbReference type="EMBL" id="MHQI01000039">
    <property type="protein sequence ID" value="OGZ99505.1"/>
    <property type="molecule type" value="Genomic_DNA"/>
</dbReference>
<dbReference type="Pfam" id="PF22725">
    <property type="entry name" value="GFO_IDH_MocA_C3"/>
    <property type="match status" value="1"/>
</dbReference>
<evidence type="ECO:0000313" key="3">
    <source>
        <dbReference type="EMBL" id="OGZ99505.1"/>
    </source>
</evidence>
<comment type="caution">
    <text evidence="3">The sequence shown here is derived from an EMBL/GenBank/DDBJ whole genome shotgun (WGS) entry which is preliminary data.</text>
</comment>
<dbReference type="AlphaFoldDB" id="A0A1G2KJE1"/>
<dbReference type="Gene3D" id="3.30.360.10">
    <property type="entry name" value="Dihydrodipicolinate Reductase, domain 2"/>
    <property type="match status" value="1"/>
</dbReference>
<evidence type="ECO:0000259" key="1">
    <source>
        <dbReference type="Pfam" id="PF01408"/>
    </source>
</evidence>
<dbReference type="GO" id="GO:0000166">
    <property type="term" value="F:nucleotide binding"/>
    <property type="evidence" value="ECO:0007669"/>
    <property type="project" value="InterPro"/>
</dbReference>
<organism evidence="3 4">
    <name type="scientific">Candidatus Sungbacteria bacterium RIFCSPHIGHO2_02_FULL_47_11</name>
    <dbReference type="NCBI Taxonomy" id="1802270"/>
    <lineage>
        <taxon>Bacteria</taxon>
        <taxon>Candidatus Sungiibacteriota</taxon>
    </lineage>
</organism>
<dbReference type="STRING" id="1802270.A3C07_04570"/>
<dbReference type="PANTHER" id="PTHR43377:SF1">
    <property type="entry name" value="BILIVERDIN REDUCTASE A"/>
    <property type="match status" value="1"/>
</dbReference>
<gene>
    <name evidence="3" type="ORF">A3C07_04570</name>
</gene>